<dbReference type="Proteomes" id="UP000005237">
    <property type="component" value="Unassembled WGS sequence"/>
</dbReference>
<accession>A0A8R1IQG9</accession>
<dbReference type="EnsemblMetazoa" id="CJA34877.1">
    <property type="protein sequence ID" value="CJA34877.1"/>
    <property type="gene ID" value="WBGene00210724"/>
</dbReference>
<protein>
    <submittedName>
        <fullName evidence="1">Uncharacterized protein</fullName>
    </submittedName>
</protein>
<keyword evidence="2" id="KW-1185">Reference proteome</keyword>
<dbReference type="AlphaFoldDB" id="A0A8R1IQG9"/>
<reference evidence="2" key="1">
    <citation type="submission" date="2010-08" db="EMBL/GenBank/DDBJ databases">
        <authorList>
            <consortium name="Caenorhabditis japonica Sequencing Consortium"/>
            <person name="Wilson R.K."/>
        </authorList>
    </citation>
    <scope>NUCLEOTIDE SEQUENCE [LARGE SCALE GENOMIC DNA]</scope>
    <source>
        <strain evidence="2">DF5081</strain>
    </source>
</reference>
<reference evidence="1" key="2">
    <citation type="submission" date="2022-06" db="UniProtKB">
        <authorList>
            <consortium name="EnsemblMetazoa"/>
        </authorList>
    </citation>
    <scope>IDENTIFICATION</scope>
    <source>
        <strain evidence="1">DF5081</strain>
    </source>
</reference>
<sequence>MLASKEKWDFERLLREIPTKEILANPQFCLTLSQHHPPTLANYRLFSYCYSSFDAFHLLFLLGSSNSHTRKNLRWQKCSRAEEGKREKKWPVLTYNMYYWQTICKYY</sequence>
<name>A0A8R1IQG9_CAEJA</name>
<evidence type="ECO:0000313" key="2">
    <source>
        <dbReference type="Proteomes" id="UP000005237"/>
    </source>
</evidence>
<evidence type="ECO:0000313" key="1">
    <source>
        <dbReference type="EnsemblMetazoa" id="CJA34877.1"/>
    </source>
</evidence>
<organism evidence="1 2">
    <name type="scientific">Caenorhabditis japonica</name>
    <dbReference type="NCBI Taxonomy" id="281687"/>
    <lineage>
        <taxon>Eukaryota</taxon>
        <taxon>Metazoa</taxon>
        <taxon>Ecdysozoa</taxon>
        <taxon>Nematoda</taxon>
        <taxon>Chromadorea</taxon>
        <taxon>Rhabditida</taxon>
        <taxon>Rhabditina</taxon>
        <taxon>Rhabditomorpha</taxon>
        <taxon>Rhabditoidea</taxon>
        <taxon>Rhabditidae</taxon>
        <taxon>Peloderinae</taxon>
        <taxon>Caenorhabditis</taxon>
    </lineage>
</organism>
<proteinExistence type="predicted"/>